<evidence type="ECO:0000256" key="1">
    <source>
        <dbReference type="SAM" id="MobiDB-lite"/>
    </source>
</evidence>
<dbReference type="Proteomes" id="UP000673552">
    <property type="component" value="Chromosome 7"/>
</dbReference>
<dbReference type="AlphaFoldDB" id="A0A836I1B0"/>
<evidence type="ECO:0000313" key="2">
    <source>
        <dbReference type="EMBL" id="KAG5486238.1"/>
    </source>
</evidence>
<accession>A0A836I1B0</accession>
<feature type="compositionally biased region" description="Basic and acidic residues" evidence="1">
    <location>
        <begin position="144"/>
        <end position="166"/>
    </location>
</feature>
<feature type="compositionally biased region" description="Low complexity" evidence="1">
    <location>
        <begin position="181"/>
        <end position="199"/>
    </location>
</feature>
<comment type="caution">
    <text evidence="2">The sequence shown here is derived from an EMBL/GenBank/DDBJ whole genome shotgun (WGS) entry which is preliminary data.</text>
</comment>
<sequence>MTEFLCTSCGTPACLVLSVRSALPSCSTVLADSTQRLQQELEFVGATWSRARFCIACGNALPLRSELLPLQQPTDPLTAARLEERGTAALHPEPGTLPAPAAMVSVATMHAAMLILARQHHAEMMMLQQELAQLKGVLATALERRPSLRQPERTPARASDPAHHTGDAPSLDFDEGNNALSSRSGSRVSSGHSRSRSPSIVIPMYGAGRPETPPTAVGGALLGTPGSVSIPLQRPAPPRCSRTLPRHSCSYDSDIALPAHAVSADAALSTRRGARSSSVLSASLLHDKLRASAPPTQQELLPIGMRWRWSEDHEHNRHLRQHDENARLREALLQRL</sequence>
<dbReference type="OrthoDB" id="263268at2759"/>
<dbReference type="SMR" id="A0A836I1B0"/>
<dbReference type="EMBL" id="JAFEUZ010000007">
    <property type="protein sequence ID" value="KAG5486238.1"/>
    <property type="molecule type" value="Genomic_DNA"/>
</dbReference>
<dbReference type="KEGG" id="lmat:92517245"/>
<dbReference type="RefSeq" id="XP_067181090.1">
    <property type="nucleotide sequence ID" value="XM_067324733.1"/>
</dbReference>
<gene>
    <name evidence="2" type="ORF">LSCM1_07360</name>
</gene>
<proteinExistence type="predicted"/>
<protein>
    <submittedName>
        <fullName evidence="2">Uncharacterized protein</fullName>
    </submittedName>
</protein>
<keyword evidence="3" id="KW-1185">Reference proteome</keyword>
<reference evidence="2 3" key="1">
    <citation type="submission" date="2021-03" db="EMBL/GenBank/DDBJ databases">
        <title>Leishmania (Mundinia) martiniquensis Genome sequencing and assembly.</title>
        <authorList>
            <person name="Almutairi H."/>
            <person name="Gatherer D."/>
        </authorList>
    </citation>
    <scope>NUCLEOTIDE SEQUENCE [LARGE SCALE GENOMIC DNA]</scope>
    <source>
        <strain evidence="2">LSCM1</strain>
    </source>
</reference>
<dbReference type="GeneID" id="92517245"/>
<evidence type="ECO:0000313" key="3">
    <source>
        <dbReference type="Proteomes" id="UP000673552"/>
    </source>
</evidence>
<feature type="region of interest" description="Disordered" evidence="1">
    <location>
        <begin position="144"/>
        <end position="241"/>
    </location>
</feature>
<organism evidence="2 3">
    <name type="scientific">Leishmania martiniquensis</name>
    <dbReference type="NCBI Taxonomy" id="1580590"/>
    <lineage>
        <taxon>Eukaryota</taxon>
        <taxon>Discoba</taxon>
        <taxon>Euglenozoa</taxon>
        <taxon>Kinetoplastea</taxon>
        <taxon>Metakinetoplastina</taxon>
        <taxon>Trypanosomatida</taxon>
        <taxon>Trypanosomatidae</taxon>
        <taxon>Leishmaniinae</taxon>
        <taxon>Leishmania</taxon>
    </lineage>
</organism>
<name>A0A836I1B0_9TRYP</name>